<dbReference type="AlphaFoldDB" id="A0A972FDB2"/>
<accession>A0A972FDB2</accession>
<keyword evidence="6" id="KW-0813">Transport</keyword>
<keyword evidence="4 7" id="KW-1133">Transmembrane helix</keyword>
<dbReference type="RefSeq" id="WP_168989298.1">
    <property type="nucleotide sequence ID" value="NZ_CAWPHM010000046.1"/>
</dbReference>
<dbReference type="InterPro" id="IPR002898">
    <property type="entry name" value="MotA_ExbB_proton_chnl"/>
</dbReference>
<evidence type="ECO:0000256" key="5">
    <source>
        <dbReference type="ARBA" id="ARBA00023136"/>
    </source>
</evidence>
<dbReference type="GO" id="GO:0015031">
    <property type="term" value="P:protein transport"/>
    <property type="evidence" value="ECO:0007669"/>
    <property type="project" value="UniProtKB-KW"/>
</dbReference>
<evidence type="ECO:0000256" key="4">
    <source>
        <dbReference type="ARBA" id="ARBA00022989"/>
    </source>
</evidence>
<dbReference type="Proteomes" id="UP000599523">
    <property type="component" value="Unassembled WGS sequence"/>
</dbReference>
<evidence type="ECO:0000256" key="6">
    <source>
        <dbReference type="RuleBase" id="RU004057"/>
    </source>
</evidence>
<evidence type="ECO:0000256" key="1">
    <source>
        <dbReference type="ARBA" id="ARBA00004651"/>
    </source>
</evidence>
<sequence>MNAIEQLMFDVSGFFMLPVLLVLCVMFLHALYSMGSFLYDLGAKRFFGRRYAPLSQIAAQSPTITLEDLELRLLKELEALRITSRVAPLLGLVATMIPMGPALIAVANGDSVGMAEQLVVAFAAVIVALLAAAMTYVVLMVRRRWLLAEINDWLAERERTRTARHASEALHPQPAGVRA</sequence>
<dbReference type="GO" id="GO:0005886">
    <property type="term" value="C:plasma membrane"/>
    <property type="evidence" value="ECO:0007669"/>
    <property type="project" value="UniProtKB-SubCell"/>
</dbReference>
<comment type="subcellular location">
    <subcellularLocation>
        <location evidence="1">Cell membrane</location>
        <topology evidence="1">Multi-pass membrane protein</topology>
    </subcellularLocation>
    <subcellularLocation>
        <location evidence="6">Membrane</location>
        <topology evidence="6">Multi-pass membrane protein</topology>
    </subcellularLocation>
</comment>
<feature type="transmembrane region" description="Helical" evidence="7">
    <location>
        <begin position="86"/>
        <end position="106"/>
    </location>
</feature>
<evidence type="ECO:0000256" key="7">
    <source>
        <dbReference type="SAM" id="Phobius"/>
    </source>
</evidence>
<name>A0A972FDB2_9RHOO</name>
<evidence type="ECO:0000313" key="10">
    <source>
        <dbReference type="Proteomes" id="UP000599523"/>
    </source>
</evidence>
<reference evidence="9" key="1">
    <citation type="submission" date="2019-12" db="EMBL/GenBank/DDBJ databases">
        <title>Comparative genomics gives insights into the taxonomy of the Azoarcus-Aromatoleum group and reveals separate origins of nif in the plant-associated Azoarcus and non-plant-associated Aromatoleum sub-groups.</title>
        <authorList>
            <person name="Lafos M."/>
            <person name="Maluk M."/>
            <person name="Batista M."/>
            <person name="Junghare M."/>
            <person name="Carmona M."/>
            <person name="Faoro H."/>
            <person name="Cruz L.M."/>
            <person name="Battistoni F."/>
            <person name="De Souza E."/>
            <person name="Pedrosa F."/>
            <person name="Chen W.-M."/>
            <person name="Poole P.S."/>
            <person name="Dixon R.A."/>
            <person name="James E.K."/>
        </authorList>
    </citation>
    <scope>NUCLEOTIDE SEQUENCE</scope>
    <source>
        <strain evidence="9">NSC3</strain>
    </source>
</reference>
<proteinExistence type="inferred from homology"/>
<evidence type="ECO:0000256" key="3">
    <source>
        <dbReference type="ARBA" id="ARBA00022692"/>
    </source>
</evidence>
<feature type="transmembrane region" description="Helical" evidence="7">
    <location>
        <begin position="118"/>
        <end position="139"/>
    </location>
</feature>
<keyword evidence="5 7" id="KW-0472">Membrane</keyword>
<feature type="transmembrane region" description="Helical" evidence="7">
    <location>
        <begin position="15"/>
        <end position="39"/>
    </location>
</feature>
<comment type="similarity">
    <text evidence="6">Belongs to the exbB/tolQ family.</text>
</comment>
<evidence type="ECO:0000259" key="8">
    <source>
        <dbReference type="Pfam" id="PF01618"/>
    </source>
</evidence>
<evidence type="ECO:0000256" key="2">
    <source>
        <dbReference type="ARBA" id="ARBA00022475"/>
    </source>
</evidence>
<evidence type="ECO:0000313" key="9">
    <source>
        <dbReference type="EMBL" id="NMG04649.1"/>
    </source>
</evidence>
<gene>
    <name evidence="9" type="ORF">GPA21_16980</name>
</gene>
<protein>
    <submittedName>
        <fullName evidence="9">MotA/TolQ/ExbB proton channel family protein</fullName>
    </submittedName>
</protein>
<keyword evidence="10" id="KW-1185">Reference proteome</keyword>
<keyword evidence="6" id="KW-0653">Protein transport</keyword>
<feature type="domain" description="MotA/TolQ/ExbB proton channel" evidence="8">
    <location>
        <begin position="65"/>
        <end position="141"/>
    </location>
</feature>
<keyword evidence="2" id="KW-1003">Cell membrane</keyword>
<dbReference type="Pfam" id="PF01618">
    <property type="entry name" value="MotA_ExbB"/>
    <property type="match status" value="1"/>
</dbReference>
<comment type="caution">
    <text evidence="9">The sequence shown here is derived from an EMBL/GenBank/DDBJ whole genome shotgun (WGS) entry which is preliminary data.</text>
</comment>
<dbReference type="EMBL" id="WTVM01000141">
    <property type="protein sequence ID" value="NMG04649.1"/>
    <property type="molecule type" value="Genomic_DNA"/>
</dbReference>
<keyword evidence="3 7" id="KW-0812">Transmembrane</keyword>
<organism evidence="9 10">
    <name type="scientific">Azoarcus taiwanensis</name>
    <dbReference type="NCBI Taxonomy" id="666964"/>
    <lineage>
        <taxon>Bacteria</taxon>
        <taxon>Pseudomonadati</taxon>
        <taxon>Pseudomonadota</taxon>
        <taxon>Betaproteobacteria</taxon>
        <taxon>Rhodocyclales</taxon>
        <taxon>Zoogloeaceae</taxon>
        <taxon>Azoarcus</taxon>
    </lineage>
</organism>